<evidence type="ECO:0000313" key="7">
    <source>
        <dbReference type="EMBL" id="MCY1009278.1"/>
    </source>
</evidence>
<evidence type="ECO:0000256" key="3">
    <source>
        <dbReference type="ARBA" id="ARBA00022679"/>
    </source>
</evidence>
<dbReference type="PROSITE" id="PS00606">
    <property type="entry name" value="KS3_1"/>
    <property type="match status" value="1"/>
</dbReference>
<dbReference type="Pfam" id="PF02801">
    <property type="entry name" value="Ketoacyl-synt_C"/>
    <property type="match status" value="1"/>
</dbReference>
<evidence type="ECO:0000259" key="6">
    <source>
        <dbReference type="PROSITE" id="PS52004"/>
    </source>
</evidence>
<dbReference type="RefSeq" id="WP_267771934.1">
    <property type="nucleotide sequence ID" value="NZ_JAPNKE010000002.1"/>
</dbReference>
<dbReference type="InterPro" id="IPR016039">
    <property type="entry name" value="Thiolase-like"/>
</dbReference>
<feature type="compositionally biased region" description="Basic and acidic residues" evidence="5">
    <location>
        <begin position="357"/>
        <end position="366"/>
    </location>
</feature>
<feature type="compositionally biased region" description="Basic and acidic residues" evidence="5">
    <location>
        <begin position="289"/>
        <end position="300"/>
    </location>
</feature>
<evidence type="ECO:0000256" key="2">
    <source>
        <dbReference type="ARBA" id="ARBA00022553"/>
    </source>
</evidence>
<name>A0A9X3ES93_9BACT</name>
<dbReference type="SUPFAM" id="SSF53901">
    <property type="entry name" value="Thiolase-like"/>
    <property type="match status" value="2"/>
</dbReference>
<protein>
    <submittedName>
        <fullName evidence="7">Polyketide synthase</fullName>
    </submittedName>
</protein>
<keyword evidence="3 4" id="KW-0808">Transferase</keyword>
<evidence type="ECO:0000256" key="1">
    <source>
        <dbReference type="ARBA" id="ARBA00022450"/>
    </source>
</evidence>
<keyword evidence="8" id="KW-1185">Reference proteome</keyword>
<dbReference type="GO" id="GO:0004312">
    <property type="term" value="F:fatty acid synthase activity"/>
    <property type="evidence" value="ECO:0007669"/>
    <property type="project" value="TreeGrafter"/>
</dbReference>
<evidence type="ECO:0000256" key="5">
    <source>
        <dbReference type="SAM" id="MobiDB-lite"/>
    </source>
</evidence>
<reference evidence="7" key="1">
    <citation type="submission" date="2022-11" db="EMBL/GenBank/DDBJ databases">
        <title>Minimal conservation of predation-associated metabolite biosynthetic gene clusters underscores biosynthetic potential of Myxococcota including descriptions for ten novel species: Archangium lansinium sp. nov., Myxococcus landrumus sp. nov., Nannocystis bai.</title>
        <authorList>
            <person name="Ahearne A."/>
            <person name="Stevens C."/>
            <person name="Phillips K."/>
        </authorList>
    </citation>
    <scope>NUCLEOTIDE SEQUENCE</scope>
    <source>
        <strain evidence="7">Na p29</strain>
    </source>
</reference>
<dbReference type="GO" id="GO:0005737">
    <property type="term" value="C:cytoplasm"/>
    <property type="evidence" value="ECO:0007669"/>
    <property type="project" value="TreeGrafter"/>
</dbReference>
<dbReference type="GO" id="GO:0071770">
    <property type="term" value="P:DIM/DIP cell wall layer assembly"/>
    <property type="evidence" value="ECO:0007669"/>
    <property type="project" value="TreeGrafter"/>
</dbReference>
<sequence length="460" mass="47721">MGNDKDYLATRLAYLLDLRGPCVAVQTACSTSLVAVHLASTALLDRECDLALAGGVTIRLPHRAGYLYEPGALFAPDGRCRAFDADARGTIFGNGCGVVVLRRLEDALAAGDPIHAVVRGSAVGNDGAHKVGFTAPSQAGQARVIGEALGIAGVDPASIQYIEAHGTGTPLGDPIEFAALSTVFRDVKPPRRIAVGSVKPNIGHLESAAGVASLIKTVLALRHRQLPPSLFFNKLNPEIDLTGSALHVNAALAAWPEGQEPRRAGVSSFGIGGTNAHVVVEEAPATAKIPERSPRAESQHRAGPTNLGGALSHDPQSQHRHESSPLASTGSASSPGPDSQHRHQSSPLASTGPATSRDADPQHRAESSPLASTGPATSPAPIRSTATNHRPSPRPAPRPLAALIRSTATNHRRSRPAPRLRPPRQPTLSCSRSPPATRRPCAPSSAPGALAWPSPTPTST</sequence>
<evidence type="ECO:0000313" key="8">
    <source>
        <dbReference type="Proteomes" id="UP001150924"/>
    </source>
</evidence>
<dbReference type="Proteomes" id="UP001150924">
    <property type="component" value="Unassembled WGS sequence"/>
</dbReference>
<dbReference type="InterPro" id="IPR018201">
    <property type="entry name" value="Ketoacyl_synth_AS"/>
</dbReference>
<dbReference type="SMART" id="SM00825">
    <property type="entry name" value="PKS_KS"/>
    <property type="match status" value="1"/>
</dbReference>
<dbReference type="AlphaFoldDB" id="A0A9X3ES93"/>
<gene>
    <name evidence="7" type="ORF">OV079_27675</name>
</gene>
<evidence type="ECO:0000256" key="4">
    <source>
        <dbReference type="RuleBase" id="RU003694"/>
    </source>
</evidence>
<dbReference type="InterPro" id="IPR032821">
    <property type="entry name" value="PKS_assoc"/>
</dbReference>
<dbReference type="PROSITE" id="PS52004">
    <property type="entry name" value="KS3_2"/>
    <property type="match status" value="1"/>
</dbReference>
<dbReference type="Gene3D" id="3.30.70.3290">
    <property type="match status" value="1"/>
</dbReference>
<dbReference type="Pfam" id="PF16197">
    <property type="entry name" value="KAsynt_C_assoc"/>
    <property type="match status" value="1"/>
</dbReference>
<accession>A0A9X3ES93</accession>
<dbReference type="InterPro" id="IPR014031">
    <property type="entry name" value="Ketoacyl_synth_C"/>
</dbReference>
<dbReference type="EMBL" id="JAPNKE010000002">
    <property type="protein sequence ID" value="MCY1009278.1"/>
    <property type="molecule type" value="Genomic_DNA"/>
</dbReference>
<dbReference type="CDD" id="cd00833">
    <property type="entry name" value="PKS"/>
    <property type="match status" value="1"/>
</dbReference>
<dbReference type="PANTHER" id="PTHR43775:SF37">
    <property type="entry name" value="SI:DKEY-61P9.11"/>
    <property type="match status" value="1"/>
</dbReference>
<dbReference type="PANTHER" id="PTHR43775">
    <property type="entry name" value="FATTY ACID SYNTHASE"/>
    <property type="match status" value="1"/>
</dbReference>
<dbReference type="InterPro" id="IPR020841">
    <property type="entry name" value="PKS_Beta-ketoAc_synthase_dom"/>
</dbReference>
<feature type="compositionally biased region" description="Low complexity" evidence="5">
    <location>
        <begin position="324"/>
        <end position="338"/>
    </location>
</feature>
<feature type="domain" description="Ketosynthase family 3 (KS3)" evidence="6">
    <location>
        <begin position="1"/>
        <end position="282"/>
    </location>
</feature>
<feature type="compositionally biased region" description="Basic residues" evidence="5">
    <location>
        <begin position="410"/>
        <end position="422"/>
    </location>
</feature>
<dbReference type="GO" id="GO:0005886">
    <property type="term" value="C:plasma membrane"/>
    <property type="evidence" value="ECO:0007669"/>
    <property type="project" value="TreeGrafter"/>
</dbReference>
<dbReference type="InterPro" id="IPR050091">
    <property type="entry name" value="PKS_NRPS_Biosynth_Enz"/>
</dbReference>
<dbReference type="GO" id="GO:0006633">
    <property type="term" value="P:fatty acid biosynthetic process"/>
    <property type="evidence" value="ECO:0007669"/>
    <property type="project" value="InterPro"/>
</dbReference>
<dbReference type="GO" id="GO:0004315">
    <property type="term" value="F:3-oxoacyl-[acyl-carrier-protein] synthase activity"/>
    <property type="evidence" value="ECO:0007669"/>
    <property type="project" value="InterPro"/>
</dbReference>
<proteinExistence type="inferred from homology"/>
<comment type="caution">
    <text evidence="7">The sequence shown here is derived from an EMBL/GenBank/DDBJ whole genome shotgun (WGS) entry which is preliminary data.</text>
</comment>
<comment type="similarity">
    <text evidence="4">Belongs to the thiolase-like superfamily. Beta-ketoacyl-ACP synthases family.</text>
</comment>
<dbReference type="Pfam" id="PF00109">
    <property type="entry name" value="ketoacyl-synt"/>
    <property type="match status" value="1"/>
</dbReference>
<feature type="region of interest" description="Disordered" evidence="5">
    <location>
        <begin position="284"/>
        <end position="460"/>
    </location>
</feature>
<dbReference type="InterPro" id="IPR014030">
    <property type="entry name" value="Ketoacyl_synth_N"/>
</dbReference>
<keyword evidence="2" id="KW-0597">Phosphoprotein</keyword>
<keyword evidence="1" id="KW-0596">Phosphopantetheine</keyword>
<feature type="compositionally biased region" description="Polar residues" evidence="5">
    <location>
        <begin position="345"/>
        <end position="354"/>
    </location>
</feature>
<organism evidence="7 8">
    <name type="scientific">Nannocystis pusilla</name>
    <dbReference type="NCBI Taxonomy" id="889268"/>
    <lineage>
        <taxon>Bacteria</taxon>
        <taxon>Pseudomonadati</taxon>
        <taxon>Myxococcota</taxon>
        <taxon>Polyangia</taxon>
        <taxon>Nannocystales</taxon>
        <taxon>Nannocystaceae</taxon>
        <taxon>Nannocystis</taxon>
    </lineage>
</organism>
<dbReference type="Gene3D" id="3.40.47.10">
    <property type="match status" value="1"/>
</dbReference>